<keyword evidence="1" id="KW-1133">Transmembrane helix</keyword>
<protein>
    <recommendedName>
        <fullName evidence="4">DUF340 domain-containing protein</fullName>
    </recommendedName>
</protein>
<evidence type="ECO:0008006" key="4">
    <source>
        <dbReference type="Google" id="ProtNLM"/>
    </source>
</evidence>
<gene>
    <name evidence="2" type="ORF">JOC94_001587</name>
</gene>
<proteinExistence type="predicted"/>
<feature type="transmembrane region" description="Helical" evidence="1">
    <location>
        <begin position="29"/>
        <end position="51"/>
    </location>
</feature>
<keyword evidence="3" id="KW-1185">Reference proteome</keyword>
<evidence type="ECO:0000313" key="2">
    <source>
        <dbReference type="EMBL" id="MBM7714615.1"/>
    </source>
</evidence>
<name>A0ABS2R5D5_9BACI</name>
<dbReference type="Proteomes" id="UP000823485">
    <property type="component" value="Unassembled WGS sequence"/>
</dbReference>
<keyword evidence="1" id="KW-0472">Membrane</keyword>
<dbReference type="RefSeq" id="WP_077112577.1">
    <property type="nucleotide sequence ID" value="NZ_JAFBFH010000008.1"/>
</dbReference>
<feature type="transmembrane region" description="Helical" evidence="1">
    <location>
        <begin position="89"/>
        <end position="107"/>
    </location>
</feature>
<accession>A0ABS2R5D5</accession>
<feature type="transmembrane region" description="Helical" evidence="1">
    <location>
        <begin position="119"/>
        <end position="144"/>
    </location>
</feature>
<feature type="transmembrane region" description="Helical" evidence="1">
    <location>
        <begin position="58"/>
        <end position="77"/>
    </location>
</feature>
<evidence type="ECO:0000313" key="3">
    <source>
        <dbReference type="Proteomes" id="UP000823485"/>
    </source>
</evidence>
<evidence type="ECO:0000256" key="1">
    <source>
        <dbReference type="SAM" id="Phobius"/>
    </source>
</evidence>
<organism evidence="2 3">
    <name type="scientific">Siminovitchia thermophila</name>
    <dbReference type="NCBI Taxonomy" id="1245522"/>
    <lineage>
        <taxon>Bacteria</taxon>
        <taxon>Bacillati</taxon>
        <taxon>Bacillota</taxon>
        <taxon>Bacilli</taxon>
        <taxon>Bacillales</taxon>
        <taxon>Bacillaceae</taxon>
        <taxon>Siminovitchia</taxon>
    </lineage>
</organism>
<keyword evidence="1" id="KW-0812">Transmembrane</keyword>
<dbReference type="EMBL" id="JAFBFH010000008">
    <property type="protein sequence ID" value="MBM7714615.1"/>
    <property type="molecule type" value="Genomic_DNA"/>
</dbReference>
<reference evidence="2 3" key="1">
    <citation type="submission" date="2021-01" db="EMBL/GenBank/DDBJ databases">
        <title>Genomic Encyclopedia of Type Strains, Phase IV (KMG-IV): sequencing the most valuable type-strain genomes for metagenomic binning, comparative biology and taxonomic classification.</title>
        <authorList>
            <person name="Goeker M."/>
        </authorList>
    </citation>
    <scope>NUCLEOTIDE SEQUENCE [LARGE SCALE GENOMIC DNA]</scope>
    <source>
        <strain evidence="2 3">DSM 105453</strain>
    </source>
</reference>
<sequence length="150" mass="16271">MLKDIREWFLVLLVFGVSAAFGNWLGYDVLPIMAIPGMLLLICVSILGLILEKILPGNVPSVGYIGIIGIIISMPWFPGSSYVVEWTNHINMLALATPILAYAGISIGKNWADFRKLGVRSVIVALMAFLGTFLGSAIIAEIILRVQGII</sequence>
<comment type="caution">
    <text evidence="2">The sequence shown here is derived from an EMBL/GenBank/DDBJ whole genome shotgun (WGS) entry which is preliminary data.</text>
</comment>